<evidence type="ECO:0000313" key="2">
    <source>
        <dbReference type="EMBL" id="MBS1258494.1"/>
    </source>
</evidence>
<accession>A0A942A495</accession>
<proteinExistence type="predicted"/>
<organism evidence="2 3">
    <name type="scientific">Candidatus Scalindua arabica</name>
    <dbReference type="NCBI Taxonomy" id="1127984"/>
    <lineage>
        <taxon>Bacteria</taxon>
        <taxon>Pseudomonadati</taxon>
        <taxon>Planctomycetota</taxon>
        <taxon>Candidatus Brocadiia</taxon>
        <taxon>Candidatus Brocadiales</taxon>
        <taxon>Candidatus Scalinduaceae</taxon>
        <taxon>Candidatus Scalindua</taxon>
    </lineage>
</organism>
<dbReference type="InterPro" id="IPR043519">
    <property type="entry name" value="NT_sf"/>
</dbReference>
<evidence type="ECO:0000313" key="3">
    <source>
        <dbReference type="Proteomes" id="UP000722750"/>
    </source>
</evidence>
<dbReference type="AlphaFoldDB" id="A0A942A495"/>
<dbReference type="InterPro" id="IPR041633">
    <property type="entry name" value="Polbeta"/>
</dbReference>
<dbReference type="Gene3D" id="3.30.460.10">
    <property type="entry name" value="Beta Polymerase, domain 2"/>
    <property type="match status" value="1"/>
</dbReference>
<dbReference type="CDD" id="cd05403">
    <property type="entry name" value="NT_KNTase_like"/>
    <property type="match status" value="1"/>
</dbReference>
<feature type="domain" description="Polymerase beta nucleotidyltransferase" evidence="1">
    <location>
        <begin position="12"/>
        <end position="98"/>
    </location>
</feature>
<gene>
    <name evidence="2" type="ORF">MAG551_01553</name>
</gene>
<protein>
    <recommendedName>
        <fullName evidence="1">Polymerase beta nucleotidyltransferase domain-containing protein</fullName>
    </recommendedName>
</protein>
<reference evidence="2" key="1">
    <citation type="journal article" date="2021" name="ISME J.">
        <title>Fine-scale metabolic discontinuity in a stratified prokaryote microbiome of a Red Sea deep halocline.</title>
        <authorList>
            <person name="Michoud G."/>
            <person name="Ngugi D.K."/>
            <person name="Barozzi A."/>
            <person name="Merlino G."/>
            <person name="Calleja M.L."/>
            <person name="Delgado-Huertas A."/>
            <person name="Moran X.A.G."/>
            <person name="Daffonchio D."/>
        </authorList>
    </citation>
    <scope>NUCLEOTIDE SEQUENCE</scope>
    <source>
        <strain evidence="2">SuakinDeep_MAG55_1</strain>
    </source>
</reference>
<dbReference type="SUPFAM" id="SSF81301">
    <property type="entry name" value="Nucleotidyltransferase"/>
    <property type="match status" value="1"/>
</dbReference>
<comment type="caution">
    <text evidence="2">The sequence shown here is derived from an EMBL/GenBank/DDBJ whole genome shotgun (WGS) entry which is preliminary data.</text>
</comment>
<dbReference type="EMBL" id="JAANXD010000064">
    <property type="protein sequence ID" value="MBS1258494.1"/>
    <property type="molecule type" value="Genomic_DNA"/>
</dbReference>
<dbReference type="Proteomes" id="UP000722750">
    <property type="component" value="Unassembled WGS sequence"/>
</dbReference>
<sequence length="105" mass="12371">MINILPEHLEIIHDILHRHVPCCEVRIFGSRITDTVKKYSDIDLALVGKEKLSDDILYSLKEDFQESDLPFRVEVLDWHAISKEFRCVIEKKYEILQEPDMKSDS</sequence>
<evidence type="ECO:0000259" key="1">
    <source>
        <dbReference type="Pfam" id="PF18765"/>
    </source>
</evidence>
<dbReference type="Pfam" id="PF18765">
    <property type="entry name" value="Polbeta"/>
    <property type="match status" value="1"/>
</dbReference>
<name>A0A942A495_9BACT</name>